<comment type="similarity">
    <text evidence="1">Belongs to the protease inhibitor I13 (potato type I serine protease inhibitor) family.</text>
</comment>
<proteinExistence type="inferred from homology"/>
<dbReference type="GO" id="GO:0004867">
    <property type="term" value="F:serine-type endopeptidase inhibitor activity"/>
    <property type="evidence" value="ECO:0007669"/>
    <property type="project" value="UniProtKB-KW"/>
</dbReference>
<evidence type="ECO:0000256" key="3">
    <source>
        <dbReference type="ARBA" id="ARBA00022900"/>
    </source>
</evidence>
<accession>A0A5H2XFV3</accession>
<dbReference type="PANTHER" id="PTHR33091:SF110">
    <property type="entry name" value="GLU S.GRISEUS PROTEASE INHIBITOR-LIKE"/>
    <property type="match status" value="1"/>
</dbReference>
<dbReference type="SUPFAM" id="SSF54654">
    <property type="entry name" value="CI-2 family of serine protease inhibitors"/>
    <property type="match status" value="1"/>
</dbReference>
<dbReference type="EMBL" id="AP020392">
    <property type="protein sequence ID" value="BBN67363.1"/>
    <property type="molecule type" value="Genomic_DNA"/>
</dbReference>
<sequence>MHSFLPLSHTITSHHHNTFKRNRQRVYILQSKLKRTKKKKKKNREWHLINVKAAQYVWPELLGVEGTVAEATIERENSTVNVEVVLEGTIVPADFVCVPDRVRVWVDTDDLVTRVPVIG</sequence>
<dbReference type="InterPro" id="IPR036354">
    <property type="entry name" value="Prot_inh_pot1_sf"/>
</dbReference>
<keyword evidence="3" id="KW-0722">Serine protease inhibitor</keyword>
<name>A0A5H2XFV3_PRUDU</name>
<dbReference type="PANTHER" id="PTHR33091">
    <property type="entry name" value="PROTEIN, PUTATIVE, EXPRESSED-RELATED"/>
    <property type="match status" value="1"/>
</dbReference>
<dbReference type="PROSITE" id="PS00285">
    <property type="entry name" value="POTATO_INHIBITOR"/>
    <property type="match status" value="1"/>
</dbReference>
<protein>
    <submittedName>
        <fullName evidence="4">Serine protease inhibitor, potato inhibitor I-type family protein</fullName>
    </submittedName>
</protein>
<reference evidence="4" key="1">
    <citation type="journal article" date="2019" name="Science">
        <title>Mutation of a bHLH transcription factor allowed almond domestication.</title>
        <authorList>
            <person name="Sanchez-Perez R."/>
            <person name="Pavan S."/>
            <person name="Mazzeo R."/>
            <person name="Moldovan C."/>
            <person name="Aiese Cigliano R."/>
            <person name="Del Cueto J."/>
            <person name="Ricciardi F."/>
            <person name="Lotti C."/>
            <person name="Ricciardi L."/>
            <person name="Dicenta F."/>
            <person name="Lopez-Marques R.L."/>
            <person name="Lindberg Moller B."/>
        </authorList>
    </citation>
    <scope>NUCLEOTIDE SEQUENCE</scope>
</reference>
<gene>
    <name evidence="4" type="ORF">Prudu_55S000300</name>
</gene>
<keyword evidence="2" id="KW-0646">Protease inhibitor</keyword>
<organism evidence="4">
    <name type="scientific">Prunus dulcis</name>
    <name type="common">Almond</name>
    <name type="synonym">Amygdalus dulcis</name>
    <dbReference type="NCBI Taxonomy" id="3755"/>
    <lineage>
        <taxon>Eukaryota</taxon>
        <taxon>Viridiplantae</taxon>
        <taxon>Streptophyta</taxon>
        <taxon>Embryophyta</taxon>
        <taxon>Tracheophyta</taxon>
        <taxon>Spermatophyta</taxon>
        <taxon>Magnoliopsida</taxon>
        <taxon>eudicotyledons</taxon>
        <taxon>Gunneridae</taxon>
        <taxon>Pentapetalae</taxon>
        <taxon>rosids</taxon>
        <taxon>fabids</taxon>
        <taxon>Rosales</taxon>
        <taxon>Rosaceae</taxon>
        <taxon>Amygdaloideae</taxon>
        <taxon>Amygdaleae</taxon>
        <taxon>Prunus</taxon>
    </lineage>
</organism>
<dbReference type="InterPro" id="IPR000864">
    <property type="entry name" value="Prot_inh_pot1"/>
</dbReference>
<evidence type="ECO:0000256" key="1">
    <source>
        <dbReference type="ARBA" id="ARBA00008210"/>
    </source>
</evidence>
<dbReference type="GO" id="GO:0009611">
    <property type="term" value="P:response to wounding"/>
    <property type="evidence" value="ECO:0007669"/>
    <property type="project" value="InterPro"/>
</dbReference>
<dbReference type="Pfam" id="PF00280">
    <property type="entry name" value="potato_inhibit"/>
    <property type="match status" value="1"/>
</dbReference>
<evidence type="ECO:0000256" key="2">
    <source>
        <dbReference type="ARBA" id="ARBA00022690"/>
    </source>
</evidence>
<dbReference type="AlphaFoldDB" id="A0A5H2XFV3"/>
<feature type="non-terminal residue" evidence="4">
    <location>
        <position position="119"/>
    </location>
</feature>
<evidence type="ECO:0000313" key="4">
    <source>
        <dbReference type="EMBL" id="BBN67363.1"/>
    </source>
</evidence>
<dbReference type="Gene3D" id="3.30.10.10">
    <property type="entry name" value="Trypsin Inhibitor V, subunit A"/>
    <property type="match status" value="1"/>
</dbReference>